<comment type="caution">
    <text evidence="7">The sequence shown here is derived from an EMBL/GenBank/DDBJ whole genome shotgun (WGS) entry which is preliminary data.</text>
</comment>
<dbReference type="Pfam" id="PF00406">
    <property type="entry name" value="ADK"/>
    <property type="match status" value="1"/>
</dbReference>
<dbReference type="Proteomes" id="UP000654075">
    <property type="component" value="Unassembled WGS sequence"/>
</dbReference>
<feature type="compositionally biased region" description="Low complexity" evidence="5">
    <location>
        <begin position="48"/>
        <end position="58"/>
    </location>
</feature>
<keyword evidence="2" id="KW-0547">Nucleotide-binding</keyword>
<evidence type="ECO:0000256" key="5">
    <source>
        <dbReference type="SAM" id="MobiDB-lite"/>
    </source>
</evidence>
<proteinExistence type="inferred from homology"/>
<sequence length="323" mass="34580">MFARTAGRGFRFGAASAASAAGAAGAAAAWGPSSFRPLDKQAARCKTDPATSTSSKAAAPPPPRYETYWPRKIMMVFGAPGAGKGTQGAKIVETLDVPQFSTGDMLREAVAAGTEVGKQAKAVMASGGLVSDEIVIGIIADRIKQPDCSKGFILDGFPRTVAQTKALDEMLAKTGEAVSLVMAFEVDPAVLEERICVRWMDKGSGRSYHVKFCPPKSMKLGPDGKPLPATMTDDQTGALLFQRPDDTAEALIKRLDGYYSQTPPILDHYKPKGIVKTVDGGGHIDGVWVEEACRQVRQGEIRQSEVLQLVAVRPFCIFFDRQL</sequence>
<dbReference type="PROSITE" id="PS00113">
    <property type="entry name" value="ADENYLATE_KINASE"/>
    <property type="match status" value="1"/>
</dbReference>
<dbReference type="SUPFAM" id="SSF52540">
    <property type="entry name" value="P-loop containing nucleoside triphosphate hydrolases"/>
    <property type="match status" value="1"/>
</dbReference>
<dbReference type="NCBIfam" id="TIGR01351">
    <property type="entry name" value="adk"/>
    <property type="match status" value="1"/>
</dbReference>
<evidence type="ECO:0000256" key="4">
    <source>
        <dbReference type="RuleBase" id="RU003330"/>
    </source>
</evidence>
<dbReference type="InterPro" id="IPR000850">
    <property type="entry name" value="Adenylat/UMP-CMP_kin"/>
</dbReference>
<dbReference type="EMBL" id="CAJNNV010027411">
    <property type="protein sequence ID" value="CAE8620307.1"/>
    <property type="molecule type" value="Genomic_DNA"/>
</dbReference>
<evidence type="ECO:0000256" key="1">
    <source>
        <dbReference type="ARBA" id="ARBA00022679"/>
    </source>
</evidence>
<comment type="similarity">
    <text evidence="4">Belongs to the adenylate kinase family.</text>
</comment>
<evidence type="ECO:0000256" key="2">
    <source>
        <dbReference type="ARBA" id="ARBA00022741"/>
    </source>
</evidence>
<keyword evidence="1 4" id="KW-0808">Transferase</keyword>
<keyword evidence="9" id="KW-1185">Reference proteome</keyword>
<name>A0A813LB91_POLGL</name>
<dbReference type="InterPro" id="IPR006259">
    <property type="entry name" value="Adenyl_kin_sub"/>
</dbReference>
<dbReference type="PANTHER" id="PTHR23359">
    <property type="entry name" value="NUCLEOTIDE KINASE"/>
    <property type="match status" value="1"/>
</dbReference>
<dbReference type="FunFam" id="3.40.50.300:FF:000106">
    <property type="entry name" value="Adenylate kinase mitochondrial"/>
    <property type="match status" value="1"/>
</dbReference>
<evidence type="ECO:0008006" key="10">
    <source>
        <dbReference type="Google" id="ProtNLM"/>
    </source>
</evidence>
<dbReference type="Proteomes" id="UP000626109">
    <property type="component" value="Unassembled WGS sequence"/>
</dbReference>
<dbReference type="CDD" id="cd01428">
    <property type="entry name" value="ADK"/>
    <property type="match status" value="1"/>
</dbReference>
<evidence type="ECO:0000313" key="6">
    <source>
        <dbReference type="EMBL" id="CAE8620307.1"/>
    </source>
</evidence>
<feature type="region of interest" description="Disordered" evidence="5">
    <location>
        <begin position="40"/>
        <end position="64"/>
    </location>
</feature>
<dbReference type="InterPro" id="IPR027417">
    <property type="entry name" value="P-loop_NTPase"/>
</dbReference>
<dbReference type="NCBIfam" id="NF001381">
    <property type="entry name" value="PRK00279.1-3"/>
    <property type="match status" value="1"/>
</dbReference>
<dbReference type="EMBL" id="CAJNNW010035081">
    <property type="protein sequence ID" value="CAE8725493.1"/>
    <property type="molecule type" value="Genomic_DNA"/>
</dbReference>
<dbReference type="Gene3D" id="3.40.50.300">
    <property type="entry name" value="P-loop containing nucleotide triphosphate hydrolases"/>
    <property type="match status" value="1"/>
</dbReference>
<keyword evidence="3 4" id="KW-0418">Kinase</keyword>
<dbReference type="AlphaFoldDB" id="A0A813LB91"/>
<organism evidence="7 8">
    <name type="scientific">Polarella glacialis</name>
    <name type="common">Dinoflagellate</name>
    <dbReference type="NCBI Taxonomy" id="89957"/>
    <lineage>
        <taxon>Eukaryota</taxon>
        <taxon>Sar</taxon>
        <taxon>Alveolata</taxon>
        <taxon>Dinophyceae</taxon>
        <taxon>Suessiales</taxon>
        <taxon>Suessiaceae</taxon>
        <taxon>Polarella</taxon>
    </lineage>
</organism>
<dbReference type="PRINTS" id="PR00094">
    <property type="entry name" value="ADENYLTKNASE"/>
</dbReference>
<gene>
    <name evidence="6" type="ORF">PGLA1383_LOCUS37869</name>
    <name evidence="7" type="ORF">PGLA2088_LOCUS44142</name>
</gene>
<evidence type="ECO:0000313" key="8">
    <source>
        <dbReference type="Proteomes" id="UP000626109"/>
    </source>
</evidence>
<dbReference type="HAMAP" id="MF_00235">
    <property type="entry name" value="Adenylate_kinase_Adk"/>
    <property type="match status" value="1"/>
</dbReference>
<evidence type="ECO:0000256" key="3">
    <source>
        <dbReference type="ARBA" id="ARBA00022777"/>
    </source>
</evidence>
<dbReference type="GO" id="GO:0004017">
    <property type="term" value="F:AMP kinase activity"/>
    <property type="evidence" value="ECO:0007669"/>
    <property type="project" value="InterPro"/>
</dbReference>
<protein>
    <recommendedName>
        <fullName evidence="10">Adenylate kinase</fullName>
    </recommendedName>
</protein>
<dbReference type="GO" id="GO:0005524">
    <property type="term" value="F:ATP binding"/>
    <property type="evidence" value="ECO:0007669"/>
    <property type="project" value="InterPro"/>
</dbReference>
<dbReference type="OrthoDB" id="439792at2759"/>
<dbReference type="InterPro" id="IPR033690">
    <property type="entry name" value="Adenylat_kinase_CS"/>
</dbReference>
<accession>A0A813LB91</accession>
<evidence type="ECO:0000313" key="9">
    <source>
        <dbReference type="Proteomes" id="UP000654075"/>
    </source>
</evidence>
<evidence type="ECO:0000313" key="7">
    <source>
        <dbReference type="EMBL" id="CAE8725493.1"/>
    </source>
</evidence>
<reference evidence="7" key="1">
    <citation type="submission" date="2021-02" db="EMBL/GenBank/DDBJ databases">
        <authorList>
            <person name="Dougan E. K."/>
            <person name="Rhodes N."/>
            <person name="Thang M."/>
            <person name="Chan C."/>
        </authorList>
    </citation>
    <scope>NUCLEOTIDE SEQUENCE</scope>
</reference>